<dbReference type="SMART" id="SM00487">
    <property type="entry name" value="DEXDc"/>
    <property type="match status" value="1"/>
</dbReference>
<evidence type="ECO:0000256" key="3">
    <source>
        <dbReference type="ARBA" id="ARBA00022806"/>
    </source>
</evidence>
<feature type="domain" description="Helicase ATP-binding" evidence="7">
    <location>
        <begin position="48"/>
        <end position="215"/>
    </location>
</feature>
<dbReference type="CDD" id="cd18793">
    <property type="entry name" value="SF2_C_SNF"/>
    <property type="match status" value="1"/>
</dbReference>
<feature type="domain" description="Helicase C-terminal" evidence="8">
    <location>
        <begin position="412"/>
        <end position="591"/>
    </location>
</feature>
<evidence type="ECO:0000313" key="10">
    <source>
        <dbReference type="Proteomes" id="UP001197609"/>
    </source>
</evidence>
<keyword evidence="4" id="KW-0067">ATP-binding</keyword>
<dbReference type="GO" id="GO:0004386">
    <property type="term" value="F:helicase activity"/>
    <property type="evidence" value="ECO:0007669"/>
    <property type="project" value="UniProtKB-KW"/>
</dbReference>
<gene>
    <name evidence="9" type="ORF">K8G79_01795</name>
</gene>
<name>A0AAJ1AFW5_9BACT</name>
<sequence length="951" mass="109110">MTTPFHSKYWAHALTLRGATGSIEALSRSIAGSRVDLNPHQVDAALFAIRSPLTRGVILADEVGLGKTIEAGIVISQHWAERKRRILVIVPATLRKQWQQELETKFYLPTQVLDSRAFNALVEEGASNPFDSSDRLMICSYHFASAKGNEIHRVPWDLVVIDEAHRLRNVYKKASRLARRIADAVGSSPKLLLTGTPLQNSLMELYGLASVIDDHLFGDAASFRDRFVRATDERGRNADLRARLQPICARTLRKQVVEYIPFTRRIPITQDFLPSDAEHELYEAISEYLQREQLIALPAGQRTLITLVLRKLLASSTFAIADTLERLALRLEAMSPDSENLLDDEDLEGIDELQDELEEEKEAEESEEVKPAEEPQRIDPERLKAEIADLRRFVDRANRISVNAKGETLIPALKIAFDKAQGLGAQRKAVLFTESRRTQQYLFDLLSRSGYEGKLVMMNGSNNDPQSKAIYEAWRARQEKKEGLTGSRTVDMKAAIVEHFRDHATILIATEAAAEGVNLQFSSLVVNYDLPWNPQRIEQRIGRCHRYGQQHDVVVVNFLNRRNEADQRVFEILSEKFRLFDGVFGASDEVLGALESGVDIERRIAQVYQTCRNQDQIKSAFDRLQAELDEQIQTRMAQTRQTLLEHFDEDVSARLRVHRDRTLESLGERERWLLELTRTELDGHARFEPECPRFQYTGPHSRQGWYHFDWKEAEKNGDTFYRQDHPLASHVIQQAMVRELPTAMLRLDYAGYGQVVSILKPYVGASGWLELSRLTVESLDIEEFLLFAACADDGRVLDDEMCRKLMLLLASEEGPAKEAAFDLSTIREIEVQSRLKQVEERNGRFFDEEVLKLDRWSDDLKQGLEREIKELDRQIRECRKTSAMAAALKDKLEAQKALKSLEAERNRKRRELFDAQDAIDAQRDEIIKQIEKQLRQRHTLNPVFTFRWRLA</sequence>
<dbReference type="AlphaFoldDB" id="A0AAJ1AFW5"/>
<dbReference type="Pfam" id="PF00271">
    <property type="entry name" value="Helicase_C"/>
    <property type="match status" value="1"/>
</dbReference>
<dbReference type="PROSITE" id="PS51194">
    <property type="entry name" value="HELICASE_CTER"/>
    <property type="match status" value="1"/>
</dbReference>
<dbReference type="InterPro" id="IPR000330">
    <property type="entry name" value="SNF2_N"/>
</dbReference>
<dbReference type="Gene3D" id="3.40.50.300">
    <property type="entry name" value="P-loop containing nucleotide triphosphate hydrolases"/>
    <property type="match status" value="1"/>
</dbReference>
<keyword evidence="2" id="KW-0378">Hydrolase</keyword>
<dbReference type="Gene3D" id="3.40.50.10810">
    <property type="entry name" value="Tandem AAA-ATPase domain"/>
    <property type="match status" value="1"/>
</dbReference>
<dbReference type="Pfam" id="PF00176">
    <property type="entry name" value="SNF2-rel_dom"/>
    <property type="match status" value="1"/>
</dbReference>
<keyword evidence="5" id="KW-0175">Coiled coil</keyword>
<keyword evidence="3 9" id="KW-0347">Helicase</keyword>
<dbReference type="InterPro" id="IPR014001">
    <property type="entry name" value="Helicase_ATP-bd"/>
</dbReference>
<dbReference type="EMBL" id="JAIOIU010000023">
    <property type="protein sequence ID" value="MBZ0158874.1"/>
    <property type="molecule type" value="Genomic_DNA"/>
</dbReference>
<dbReference type="Proteomes" id="UP001197609">
    <property type="component" value="Unassembled WGS sequence"/>
</dbReference>
<feature type="compositionally biased region" description="Basic and acidic residues" evidence="6">
    <location>
        <begin position="368"/>
        <end position="380"/>
    </location>
</feature>
<feature type="coiled-coil region" evidence="5">
    <location>
        <begin position="861"/>
        <end position="925"/>
    </location>
</feature>
<dbReference type="CDD" id="cd18011">
    <property type="entry name" value="DEXDc_RapA"/>
    <property type="match status" value="1"/>
</dbReference>
<feature type="region of interest" description="Disordered" evidence="6">
    <location>
        <begin position="356"/>
        <end position="380"/>
    </location>
</feature>
<protein>
    <submittedName>
        <fullName evidence="9">DEAD/DEAH box helicase family protein</fullName>
    </submittedName>
</protein>
<dbReference type="PANTHER" id="PTHR10799">
    <property type="entry name" value="SNF2/RAD54 HELICASE FAMILY"/>
    <property type="match status" value="1"/>
</dbReference>
<dbReference type="InterPro" id="IPR027417">
    <property type="entry name" value="P-loop_NTPase"/>
</dbReference>
<dbReference type="InterPro" id="IPR049730">
    <property type="entry name" value="SNF2/RAD54-like_C"/>
</dbReference>
<reference evidence="9 10" key="1">
    <citation type="journal article" date="2021" name="bioRxiv">
        <title>Unraveling nitrogen, sulfur and carbon metabolic pathways and microbial community transcriptional responses to substrate deprivation and toxicity stresses in a bioreactor mimicking anoxic brackish coastal sediment conditions.</title>
        <authorList>
            <person name="Martins P.D."/>
            <person name="Echeveste M.J."/>
            <person name="Arshad A."/>
            <person name="Kurth J."/>
            <person name="Ouboter H."/>
            <person name="Jetten M.S.M."/>
            <person name="Welte C.U."/>
        </authorList>
    </citation>
    <scope>NUCLEOTIDE SEQUENCE [LARGE SCALE GENOMIC DNA]</scope>
    <source>
        <strain evidence="9">MAG_38</strain>
    </source>
</reference>
<feature type="compositionally biased region" description="Acidic residues" evidence="6">
    <location>
        <begin position="356"/>
        <end position="367"/>
    </location>
</feature>
<dbReference type="InterPro" id="IPR057342">
    <property type="entry name" value="DEXDc_RapA"/>
</dbReference>
<evidence type="ECO:0000256" key="1">
    <source>
        <dbReference type="ARBA" id="ARBA00022741"/>
    </source>
</evidence>
<evidence type="ECO:0000313" key="9">
    <source>
        <dbReference type="EMBL" id="MBZ0158874.1"/>
    </source>
</evidence>
<dbReference type="GO" id="GO:0016787">
    <property type="term" value="F:hydrolase activity"/>
    <property type="evidence" value="ECO:0007669"/>
    <property type="project" value="UniProtKB-KW"/>
</dbReference>
<dbReference type="SUPFAM" id="SSF52540">
    <property type="entry name" value="P-loop containing nucleoside triphosphate hydrolases"/>
    <property type="match status" value="2"/>
</dbReference>
<dbReference type="GO" id="GO:0005524">
    <property type="term" value="F:ATP binding"/>
    <property type="evidence" value="ECO:0007669"/>
    <property type="project" value="UniProtKB-KW"/>
</dbReference>
<evidence type="ECO:0000256" key="2">
    <source>
        <dbReference type="ARBA" id="ARBA00022801"/>
    </source>
</evidence>
<evidence type="ECO:0000259" key="8">
    <source>
        <dbReference type="PROSITE" id="PS51194"/>
    </source>
</evidence>
<dbReference type="InterPro" id="IPR038718">
    <property type="entry name" value="SNF2-like_sf"/>
</dbReference>
<evidence type="ECO:0000256" key="5">
    <source>
        <dbReference type="SAM" id="Coils"/>
    </source>
</evidence>
<evidence type="ECO:0000256" key="4">
    <source>
        <dbReference type="ARBA" id="ARBA00022840"/>
    </source>
</evidence>
<comment type="caution">
    <text evidence="9">The sequence shown here is derived from an EMBL/GenBank/DDBJ whole genome shotgun (WGS) entry which is preliminary data.</text>
</comment>
<evidence type="ECO:0000259" key="7">
    <source>
        <dbReference type="PROSITE" id="PS51192"/>
    </source>
</evidence>
<evidence type="ECO:0000256" key="6">
    <source>
        <dbReference type="SAM" id="MobiDB-lite"/>
    </source>
</evidence>
<organism evidence="9 10">
    <name type="scientific">Candidatus Methylomirabilis tolerans</name>
    <dbReference type="NCBI Taxonomy" id="3123416"/>
    <lineage>
        <taxon>Bacteria</taxon>
        <taxon>Candidatus Methylomirabilota</taxon>
        <taxon>Candidatus Methylomirabilia</taxon>
        <taxon>Candidatus Methylomirabilales</taxon>
        <taxon>Candidatus Methylomirabilaceae</taxon>
        <taxon>Candidatus Methylomirabilis</taxon>
    </lineage>
</organism>
<accession>A0AAJ1AFW5</accession>
<dbReference type="SMART" id="SM00490">
    <property type="entry name" value="HELICc"/>
    <property type="match status" value="1"/>
</dbReference>
<dbReference type="PROSITE" id="PS51192">
    <property type="entry name" value="HELICASE_ATP_BIND_1"/>
    <property type="match status" value="1"/>
</dbReference>
<dbReference type="InterPro" id="IPR001650">
    <property type="entry name" value="Helicase_C-like"/>
</dbReference>
<proteinExistence type="predicted"/>
<keyword evidence="1" id="KW-0547">Nucleotide-binding</keyword>